<dbReference type="AlphaFoldDB" id="A0A4R7K8V9"/>
<dbReference type="EMBL" id="SOAY01000010">
    <property type="protein sequence ID" value="TDT47381.1"/>
    <property type="molecule type" value="Genomic_DNA"/>
</dbReference>
<dbReference type="PROSITE" id="PS51257">
    <property type="entry name" value="PROKAR_LIPOPROTEIN"/>
    <property type="match status" value="1"/>
</dbReference>
<protein>
    <submittedName>
        <fullName evidence="1">Alpha-L-rhamnosidase-like protein</fullName>
    </submittedName>
</protein>
<dbReference type="OrthoDB" id="9761519at2"/>
<gene>
    <name evidence="1" type="ORF">CLV90_1456</name>
</gene>
<sequence>MYLRFKNYKISTLLIIALLITGISCKKEKEKLSEKLVQNFKNPPNEFKPMPFWHINGELTTTGIKEQMTDAKELAGFSGISVLPLAPKDNGRPGTTPTFLSKKYLERYQDVLNTAEDLDMQVILYDDNDFPSGMAGGKIGELFPQHTMKRLDKVEKLIDGPASLKQNIPKGKLVSVVAMNQETLQRIELSNYIENGTLQWQVPQGSWKIMLFVMVKDSYHKAFPVVDYMDTTAVREMIRLTYDVYKENFESYFGNTIKMTFFDDVGFFKHPRTWTSLFNEKFMELNGFDPRPWYPALWYDIGPETEAVRHAFFNTRAELLAEGFPKLVGEWTKENGLKDTGHPPGNYDPTPIDMNGDIFKFFRHTSIPLTDAIIEYQFGQNGHKLISSAADYYDKPIVSTEIYGAYKEQTFDSLMLYRSAMDLFSRGVNFVVPHGMWYNPDQVYISPLVSSDSEKLATALPSYSNFVGRSCMLLQGGKRVANIAVLYPFEELAGWYHFEAPDNPRQGFYVSPETNYQEISGLLTNDIRRDFTFIHPEYFLDNKYEIEQGSVILNNVTNKQKYDALIITGCKIISLKTLQKVKNYFDKGGLVISTGQLPFKSSEMGQDDKVKSLILEIFKVNPEAIEISELQINSNSAGGKAIHISKPNENTLSEALKASMVTDVAFNPNPKLSTDMGKFNYVHKVKEGKDFYFFSNSSDETITTEVTLQGKHYLFNADPHNGHIEKIKNLTHSKFNNQEFTKATLTLKPVSSTFWISN</sequence>
<keyword evidence="2" id="KW-1185">Reference proteome</keyword>
<organism evidence="1 2">
    <name type="scientific">Maribacter spongiicola</name>
    <dbReference type="NCBI Taxonomy" id="1206753"/>
    <lineage>
        <taxon>Bacteria</taxon>
        <taxon>Pseudomonadati</taxon>
        <taxon>Bacteroidota</taxon>
        <taxon>Flavobacteriia</taxon>
        <taxon>Flavobacteriales</taxon>
        <taxon>Flavobacteriaceae</taxon>
        <taxon>Maribacter</taxon>
    </lineage>
</organism>
<proteinExistence type="predicted"/>
<evidence type="ECO:0000313" key="2">
    <source>
        <dbReference type="Proteomes" id="UP000294749"/>
    </source>
</evidence>
<evidence type="ECO:0000313" key="1">
    <source>
        <dbReference type="EMBL" id="TDT47381.1"/>
    </source>
</evidence>
<dbReference type="PANTHER" id="PTHR36848">
    <property type="entry name" value="DNA-BINDING PROTEIN (PUTATIVE SECRETED PROTEIN)-RELATED"/>
    <property type="match status" value="1"/>
</dbReference>
<dbReference type="InterPro" id="IPR053161">
    <property type="entry name" value="Ulvan_degrading_GH"/>
</dbReference>
<dbReference type="Proteomes" id="UP000294749">
    <property type="component" value="Unassembled WGS sequence"/>
</dbReference>
<name>A0A4R7K8V9_9FLAO</name>
<comment type="caution">
    <text evidence="1">The sequence shown here is derived from an EMBL/GenBank/DDBJ whole genome shotgun (WGS) entry which is preliminary data.</text>
</comment>
<accession>A0A4R7K8V9</accession>
<reference evidence="1 2" key="1">
    <citation type="submission" date="2019-03" db="EMBL/GenBank/DDBJ databases">
        <title>Genomic Encyclopedia of Archaeal and Bacterial Type Strains, Phase II (KMG-II): from individual species to whole genera.</title>
        <authorList>
            <person name="Goeker M."/>
        </authorList>
    </citation>
    <scope>NUCLEOTIDE SEQUENCE [LARGE SCALE GENOMIC DNA]</scope>
    <source>
        <strain evidence="1 2">DSM 25233</strain>
    </source>
</reference>
<dbReference type="Pfam" id="PF17132">
    <property type="entry name" value="Glyco_hydro_106"/>
    <property type="match status" value="1"/>
</dbReference>
<dbReference type="RefSeq" id="WP_133686766.1">
    <property type="nucleotide sequence ID" value="NZ_SOAY01000010.1"/>
</dbReference>
<dbReference type="PANTHER" id="PTHR36848:SF2">
    <property type="entry name" value="SECRETED PROTEIN"/>
    <property type="match status" value="1"/>
</dbReference>